<organism evidence="1 2">
    <name type="scientific">Lactobacillus kitasatonis DSM 16761 = JCM 1039</name>
    <dbReference type="NCBI Taxonomy" id="1423767"/>
    <lineage>
        <taxon>Bacteria</taxon>
        <taxon>Bacillati</taxon>
        <taxon>Bacillota</taxon>
        <taxon>Bacilli</taxon>
        <taxon>Lactobacillales</taxon>
        <taxon>Lactobacillaceae</taxon>
        <taxon>Lactobacillus</taxon>
    </lineage>
</organism>
<evidence type="ECO:0000313" key="1">
    <source>
        <dbReference type="EMBL" id="KRM02297.1"/>
    </source>
</evidence>
<sequence>MITISKQFSFKAKDFFDYLDQQLITSIKQARNNNMPVTLQAGTEYEQSGAKVKITEYERGKVYAAHFVSDRFDIIIKYVTEDNDQGVKITFSEEMLHFERDKHGKLQTMFYNWQLKMGANKELKRMADNVYANMAA</sequence>
<name>A0A0R1VGD6_9LACO</name>
<dbReference type="eggNOG" id="ENOG50309U6">
    <property type="taxonomic scope" value="Bacteria"/>
</dbReference>
<dbReference type="Pfam" id="PF11687">
    <property type="entry name" value="DUF3284"/>
    <property type="match status" value="1"/>
</dbReference>
<protein>
    <recommendedName>
        <fullName evidence="3">DUF3284 domain-containing protein</fullName>
    </recommendedName>
</protein>
<dbReference type="PATRIC" id="fig|1423767.3.peg.1967"/>
<gene>
    <name evidence="1" type="ORF">FC59_GL001899</name>
</gene>
<accession>A0A0R1VGD6</accession>
<dbReference type="AlphaFoldDB" id="A0A0R1VGD6"/>
<dbReference type="EMBL" id="AZFU01000044">
    <property type="protein sequence ID" value="KRM02297.1"/>
    <property type="molecule type" value="Genomic_DNA"/>
</dbReference>
<dbReference type="Proteomes" id="UP000051307">
    <property type="component" value="Unassembled WGS sequence"/>
</dbReference>
<proteinExistence type="predicted"/>
<evidence type="ECO:0008006" key="3">
    <source>
        <dbReference type="Google" id="ProtNLM"/>
    </source>
</evidence>
<evidence type="ECO:0000313" key="2">
    <source>
        <dbReference type="Proteomes" id="UP000051307"/>
    </source>
</evidence>
<reference evidence="1 2" key="1">
    <citation type="journal article" date="2015" name="Genome Announc.">
        <title>Expanding the biotechnology potential of lactobacilli through comparative genomics of 213 strains and associated genera.</title>
        <authorList>
            <person name="Sun Z."/>
            <person name="Harris H.M."/>
            <person name="McCann A."/>
            <person name="Guo C."/>
            <person name="Argimon S."/>
            <person name="Zhang W."/>
            <person name="Yang X."/>
            <person name="Jeffery I.B."/>
            <person name="Cooney J.C."/>
            <person name="Kagawa T.F."/>
            <person name="Liu W."/>
            <person name="Song Y."/>
            <person name="Salvetti E."/>
            <person name="Wrobel A."/>
            <person name="Rasinkangas P."/>
            <person name="Parkhill J."/>
            <person name="Rea M.C."/>
            <person name="O'Sullivan O."/>
            <person name="Ritari J."/>
            <person name="Douillard F.P."/>
            <person name="Paul Ross R."/>
            <person name="Yang R."/>
            <person name="Briner A.E."/>
            <person name="Felis G.E."/>
            <person name="de Vos W.M."/>
            <person name="Barrangou R."/>
            <person name="Klaenhammer T.R."/>
            <person name="Caufield P.W."/>
            <person name="Cui Y."/>
            <person name="Zhang H."/>
            <person name="O'Toole P.W."/>
        </authorList>
    </citation>
    <scope>NUCLEOTIDE SEQUENCE [LARGE SCALE GENOMIC DNA]</scope>
    <source>
        <strain evidence="1 2">DSM 16761</strain>
    </source>
</reference>
<dbReference type="RefSeq" id="WP_025014327.1">
    <property type="nucleotide sequence ID" value="NZ_AZFU01000044.1"/>
</dbReference>
<comment type="caution">
    <text evidence="1">The sequence shown here is derived from an EMBL/GenBank/DDBJ whole genome shotgun (WGS) entry which is preliminary data.</text>
</comment>
<dbReference type="OrthoDB" id="2324797at2"/>
<dbReference type="InterPro" id="IPR021701">
    <property type="entry name" value="DUF3284"/>
</dbReference>